<feature type="domain" description="Fibronectin type-III" evidence="2">
    <location>
        <begin position="35"/>
        <end position="127"/>
    </location>
</feature>
<feature type="region of interest" description="Disordered" evidence="1">
    <location>
        <begin position="10"/>
        <end position="39"/>
    </location>
</feature>
<reference evidence="3" key="1">
    <citation type="journal article" date="2019" name="PLoS Negl. Trop. Dis.">
        <title>Revisiting the worldwide diversity of Leptospira species in the environment.</title>
        <authorList>
            <person name="Vincent A.T."/>
            <person name="Schiettekatte O."/>
            <person name="Bourhy P."/>
            <person name="Veyrier F.J."/>
            <person name="Picardeau M."/>
        </authorList>
    </citation>
    <scope>NUCLEOTIDE SEQUENCE [LARGE SCALE GENOMIC DNA]</scope>
    <source>
        <strain evidence="3">SSS9</strain>
    </source>
</reference>
<comment type="caution">
    <text evidence="3">The sequence shown here is derived from an EMBL/GenBank/DDBJ whole genome shotgun (WGS) entry which is preliminary data.</text>
</comment>
<sequence length="682" mass="72820">MNPLFALFGSKSGTGGGGSSGGGGNGGGGGGSAGVPSWVSASDASSANQVDVQWEPISGAQFDVMRKSSIESSFQKIATTTDTMFTDTSLDPGKTYQYSIRTSEGTSTFDTGWKAFSTGCATQLNPAGLSDSQFSRLKYGLAGTYFAVANLGKFLLVANGGRVTLLNENKDVIGVWANVFPVGIVTDSSGNIFATSNLQLVKLKPDCSTQTIATLPGDAVPTDLVIDSSDNLYISEANTSTGTDRIFKYDTSGNLLTTYDIPGVGHRPMSIVIQNSDNTLLVADQSNFDLVQYSFNADQLNLVVSKPMPTIGTVLDLDISGGQILLVVKSNSGSDFGPNITRFHSGINGGSVTSAFNPQGLSFNTAQVQNIAVDSLTGALYILEGSASTVYSCPPTIFMNCSQIAVSSFPVKTVRDTDGNFYILHASPLNYISKLNSNGAHISTFTLPKYQGASVTAIDMEIDQNFLYVSANNNSGVALAKIKTDFTSSSINAFKTDIGFDLPNIAISENKIYNDVHTFGDTNDFLYIGSMTLDTQVVHNYSDATYQKSFIMQILDLETDYAGNLYSLNNGFNEDSSSYTAVSKFDLNTLGWVNIADSADLSTAAISTDRSGNLYTVDLNSTHDGWNIVQRGSDFTEKKRLSVGPDFTASSLYVNDAGDLMFMTTPNTLHKFAFPVSFFWFK</sequence>
<feature type="compositionally biased region" description="Gly residues" evidence="1">
    <location>
        <begin position="12"/>
        <end position="33"/>
    </location>
</feature>
<dbReference type="RefSeq" id="WP_135589038.1">
    <property type="nucleotide sequence ID" value="NZ_RQEP01000018.1"/>
</dbReference>
<dbReference type="SUPFAM" id="SSF63825">
    <property type="entry name" value="YWTD domain"/>
    <property type="match status" value="1"/>
</dbReference>
<dbReference type="SUPFAM" id="SSF49265">
    <property type="entry name" value="Fibronectin type III"/>
    <property type="match status" value="1"/>
</dbReference>
<dbReference type="AlphaFoldDB" id="A0A4R9FRJ6"/>
<dbReference type="OrthoDB" id="9792285at2"/>
<dbReference type="Gene3D" id="2.60.40.10">
    <property type="entry name" value="Immunoglobulins"/>
    <property type="match status" value="1"/>
</dbReference>
<dbReference type="EMBL" id="RQEP01000018">
    <property type="protein sequence ID" value="TGK01015.1"/>
    <property type="molecule type" value="Genomic_DNA"/>
</dbReference>
<evidence type="ECO:0000259" key="2">
    <source>
        <dbReference type="PROSITE" id="PS50853"/>
    </source>
</evidence>
<dbReference type="PROSITE" id="PS50853">
    <property type="entry name" value="FN3"/>
    <property type="match status" value="1"/>
</dbReference>
<protein>
    <recommendedName>
        <fullName evidence="2">Fibronectin type-III domain-containing protein</fullName>
    </recommendedName>
</protein>
<gene>
    <name evidence="3" type="ORF">EHO59_13940</name>
</gene>
<organism evidence="3 4">
    <name type="scientific">Leptospira semungkisensis</name>
    <dbReference type="NCBI Taxonomy" id="2484985"/>
    <lineage>
        <taxon>Bacteria</taxon>
        <taxon>Pseudomonadati</taxon>
        <taxon>Spirochaetota</taxon>
        <taxon>Spirochaetia</taxon>
        <taxon>Leptospirales</taxon>
        <taxon>Leptospiraceae</taxon>
        <taxon>Leptospira</taxon>
    </lineage>
</organism>
<dbReference type="InterPro" id="IPR003961">
    <property type="entry name" value="FN3_dom"/>
</dbReference>
<accession>A0A4R9FRJ6</accession>
<dbReference type="SUPFAM" id="SSF63829">
    <property type="entry name" value="Calcium-dependent phosphotriesterase"/>
    <property type="match status" value="1"/>
</dbReference>
<evidence type="ECO:0000256" key="1">
    <source>
        <dbReference type="SAM" id="MobiDB-lite"/>
    </source>
</evidence>
<keyword evidence="4" id="KW-1185">Reference proteome</keyword>
<dbReference type="Proteomes" id="UP000297453">
    <property type="component" value="Unassembled WGS sequence"/>
</dbReference>
<proteinExistence type="predicted"/>
<dbReference type="InterPro" id="IPR036116">
    <property type="entry name" value="FN3_sf"/>
</dbReference>
<dbReference type="InterPro" id="IPR011042">
    <property type="entry name" value="6-blade_b-propeller_TolB-like"/>
</dbReference>
<dbReference type="InterPro" id="IPR013783">
    <property type="entry name" value="Ig-like_fold"/>
</dbReference>
<name>A0A4R9FRJ6_9LEPT</name>
<evidence type="ECO:0000313" key="4">
    <source>
        <dbReference type="Proteomes" id="UP000297453"/>
    </source>
</evidence>
<dbReference type="Gene3D" id="2.120.10.30">
    <property type="entry name" value="TolB, C-terminal domain"/>
    <property type="match status" value="1"/>
</dbReference>
<evidence type="ECO:0000313" key="3">
    <source>
        <dbReference type="EMBL" id="TGK01015.1"/>
    </source>
</evidence>